<evidence type="ECO:0000256" key="4">
    <source>
        <dbReference type="ARBA" id="ARBA00023163"/>
    </source>
</evidence>
<evidence type="ECO:0000313" key="6">
    <source>
        <dbReference type="EMBL" id="RVU71160.1"/>
    </source>
</evidence>
<proteinExistence type="inferred from homology"/>
<dbReference type="Pfam" id="PF00126">
    <property type="entry name" value="HTH_1"/>
    <property type="match status" value="1"/>
</dbReference>
<dbReference type="InterPro" id="IPR036388">
    <property type="entry name" value="WH-like_DNA-bd_sf"/>
</dbReference>
<gene>
    <name evidence="6" type="ORF">EJK17_03940</name>
</gene>
<dbReference type="InterPro" id="IPR000847">
    <property type="entry name" value="LysR_HTH_N"/>
</dbReference>
<dbReference type="PROSITE" id="PS50931">
    <property type="entry name" value="HTH_LYSR"/>
    <property type="match status" value="1"/>
</dbReference>
<dbReference type="InterPro" id="IPR036390">
    <property type="entry name" value="WH_DNA-bd_sf"/>
</dbReference>
<dbReference type="InterPro" id="IPR005119">
    <property type="entry name" value="LysR_subst-bd"/>
</dbReference>
<dbReference type="PANTHER" id="PTHR30126:SF40">
    <property type="entry name" value="HTH-TYPE TRANSCRIPTIONAL REGULATOR GLTR"/>
    <property type="match status" value="1"/>
</dbReference>
<keyword evidence="7" id="KW-1185">Reference proteome</keyword>
<dbReference type="CDD" id="cd05466">
    <property type="entry name" value="PBP2_LTTR_substrate"/>
    <property type="match status" value="1"/>
</dbReference>
<dbReference type="PANTHER" id="PTHR30126">
    <property type="entry name" value="HTH-TYPE TRANSCRIPTIONAL REGULATOR"/>
    <property type="match status" value="1"/>
</dbReference>
<feature type="domain" description="HTH lysR-type" evidence="5">
    <location>
        <begin position="22"/>
        <end position="62"/>
    </location>
</feature>
<accession>A0A437SWC9</accession>
<sequence>MVNNSNLGLKNILATVQTAPTLTAVAKWLYTSQPNISKAITDAENKYGAKLVNRNKTPISLTPAGEQLLLRLNQILSLEEGTVSEIQNFQKNNRRKINLAFFPTYAPIFLPNIYNSLLAQHQNIEFNTLSLTTSEALAALKDGRTDIFLGRNANDPNILSWPLFTEKLCFVISAKSSLYDPSTFTRTITTEELTELQKENYIKWSKETSFIDVTEHFFLLNDLHFQSNLTVDDYEEAMLCASSGLGITMTMYETAKFFLNKNSHLNLLIIPEKMAGLEISVMTLKTNNKFITQIAEEIAQHCRTK</sequence>
<protein>
    <submittedName>
        <fullName evidence="6">LysR family transcriptional regulator</fullName>
    </submittedName>
</protein>
<evidence type="ECO:0000313" key="7">
    <source>
        <dbReference type="Proteomes" id="UP000288291"/>
    </source>
</evidence>
<dbReference type="Pfam" id="PF03466">
    <property type="entry name" value="LysR_substrate"/>
    <property type="match status" value="1"/>
</dbReference>
<keyword evidence="3" id="KW-0238">DNA-binding</keyword>
<dbReference type="Gene3D" id="1.10.10.10">
    <property type="entry name" value="Winged helix-like DNA-binding domain superfamily/Winged helix DNA-binding domain"/>
    <property type="match status" value="1"/>
</dbReference>
<evidence type="ECO:0000256" key="3">
    <source>
        <dbReference type="ARBA" id="ARBA00023125"/>
    </source>
</evidence>
<dbReference type="SUPFAM" id="SSF46785">
    <property type="entry name" value="Winged helix' DNA-binding domain"/>
    <property type="match status" value="1"/>
</dbReference>
<dbReference type="Gene3D" id="3.40.190.290">
    <property type="match status" value="1"/>
</dbReference>
<comment type="similarity">
    <text evidence="1">Belongs to the LysR transcriptional regulatory family.</text>
</comment>
<evidence type="ECO:0000259" key="5">
    <source>
        <dbReference type="PROSITE" id="PS50931"/>
    </source>
</evidence>
<reference evidence="6 7" key="1">
    <citation type="submission" date="2018-12" db="EMBL/GenBank/DDBJ databases">
        <authorList>
            <person name="Meng J."/>
        </authorList>
    </citation>
    <scope>NUCLEOTIDE SEQUENCE [LARGE SCALE GENOMIC DNA]</scope>
    <source>
        <strain evidence="6 7">HT111-2</strain>
    </source>
</reference>
<keyword evidence="2" id="KW-0805">Transcription regulation</keyword>
<dbReference type="Proteomes" id="UP000288291">
    <property type="component" value="Unassembled WGS sequence"/>
</dbReference>
<comment type="caution">
    <text evidence="6">The sequence shown here is derived from an EMBL/GenBank/DDBJ whole genome shotgun (WGS) entry which is preliminary data.</text>
</comment>
<dbReference type="GO" id="GO:0003700">
    <property type="term" value="F:DNA-binding transcription factor activity"/>
    <property type="evidence" value="ECO:0007669"/>
    <property type="project" value="InterPro"/>
</dbReference>
<dbReference type="RefSeq" id="WP_103661300.1">
    <property type="nucleotide sequence ID" value="NZ_ML136876.1"/>
</dbReference>
<dbReference type="SUPFAM" id="SSF53850">
    <property type="entry name" value="Periplasmic binding protein-like II"/>
    <property type="match status" value="1"/>
</dbReference>
<organism evidence="6 7">
    <name type="scientific">Lactobacillus xujianguonis</name>
    <dbReference type="NCBI Taxonomy" id="2495899"/>
    <lineage>
        <taxon>Bacteria</taxon>
        <taxon>Bacillati</taxon>
        <taxon>Bacillota</taxon>
        <taxon>Bacilli</taxon>
        <taxon>Lactobacillales</taxon>
        <taxon>Lactobacillaceae</taxon>
        <taxon>Lactobacillus</taxon>
    </lineage>
</organism>
<dbReference type="GO" id="GO:0000976">
    <property type="term" value="F:transcription cis-regulatory region binding"/>
    <property type="evidence" value="ECO:0007669"/>
    <property type="project" value="TreeGrafter"/>
</dbReference>
<evidence type="ECO:0000256" key="2">
    <source>
        <dbReference type="ARBA" id="ARBA00023015"/>
    </source>
</evidence>
<evidence type="ECO:0000256" key="1">
    <source>
        <dbReference type="ARBA" id="ARBA00009437"/>
    </source>
</evidence>
<dbReference type="EMBL" id="RXIA01000007">
    <property type="protein sequence ID" value="RVU71160.1"/>
    <property type="molecule type" value="Genomic_DNA"/>
</dbReference>
<name>A0A437SWC9_9LACO</name>
<dbReference type="AlphaFoldDB" id="A0A437SWC9"/>
<keyword evidence="4" id="KW-0804">Transcription</keyword>